<organism evidence="2 3">
    <name type="scientific">Streptomyces buecherae</name>
    <dbReference type="NCBI Taxonomy" id="2763006"/>
    <lineage>
        <taxon>Bacteria</taxon>
        <taxon>Bacillati</taxon>
        <taxon>Actinomycetota</taxon>
        <taxon>Actinomycetes</taxon>
        <taxon>Kitasatosporales</taxon>
        <taxon>Streptomycetaceae</taxon>
        <taxon>Streptomyces</taxon>
    </lineage>
</organism>
<evidence type="ECO:0000313" key="3">
    <source>
        <dbReference type="Proteomes" id="UP000509303"/>
    </source>
</evidence>
<sequence length="186" mass="20778">MTLAHGPEEEIMTDAAQSPEHLTATEREELLRRSWMATDGLWYYQTATQRGIDGANEANIQVVREFGRQEMVRLMRSLGVGKVETVEQYRRLFQTAVDLYLGSLFAARESYADGVQHLEVSTCFAYKGVKRAGIEKVYHCGPGERLTGWLQAMDLPAEIDPGVGLCQLAHTGACNYRLTVALPHES</sequence>
<protein>
    <recommendedName>
        <fullName evidence="4">L-2-amino-thiazoline-4-carboxylic acid hydrolase</fullName>
    </recommendedName>
</protein>
<evidence type="ECO:0000256" key="1">
    <source>
        <dbReference type="SAM" id="MobiDB-lite"/>
    </source>
</evidence>
<keyword evidence="3" id="KW-1185">Reference proteome</keyword>
<reference evidence="2 3" key="1">
    <citation type="submission" date="2020-06" db="EMBL/GenBank/DDBJ databases">
        <title>Genome mining for natural products.</title>
        <authorList>
            <person name="Zhang B."/>
            <person name="Shi J."/>
            <person name="Ge H."/>
        </authorList>
    </citation>
    <scope>NUCLEOTIDE SEQUENCE [LARGE SCALE GENOMIC DNA]</scope>
    <source>
        <strain evidence="2 3">NA00687</strain>
    </source>
</reference>
<accession>A0A7H8N2H3</accession>
<name>A0A7H8N2H3_9ACTN</name>
<dbReference type="Proteomes" id="UP000509303">
    <property type="component" value="Chromosome"/>
</dbReference>
<dbReference type="AlphaFoldDB" id="A0A7H8N2H3"/>
<dbReference type="RefSeq" id="WP_176160238.1">
    <property type="nucleotide sequence ID" value="NZ_CP054929.1"/>
</dbReference>
<evidence type="ECO:0008006" key="4">
    <source>
        <dbReference type="Google" id="ProtNLM"/>
    </source>
</evidence>
<gene>
    <name evidence="2" type="ORF">HUT08_02115</name>
</gene>
<feature type="region of interest" description="Disordered" evidence="1">
    <location>
        <begin position="1"/>
        <end position="22"/>
    </location>
</feature>
<dbReference type="EMBL" id="CP054929">
    <property type="protein sequence ID" value="QKW48541.1"/>
    <property type="molecule type" value="Genomic_DNA"/>
</dbReference>
<evidence type="ECO:0000313" key="2">
    <source>
        <dbReference type="EMBL" id="QKW48541.1"/>
    </source>
</evidence>
<proteinExistence type="predicted"/>